<evidence type="ECO:0000313" key="2">
    <source>
        <dbReference type="Proteomes" id="UP001215598"/>
    </source>
</evidence>
<accession>A0AAD7J7C3</accession>
<reference evidence="1" key="1">
    <citation type="submission" date="2023-03" db="EMBL/GenBank/DDBJ databases">
        <title>Massive genome expansion in bonnet fungi (Mycena s.s.) driven by repeated elements and novel gene families across ecological guilds.</title>
        <authorList>
            <consortium name="Lawrence Berkeley National Laboratory"/>
            <person name="Harder C.B."/>
            <person name="Miyauchi S."/>
            <person name="Viragh M."/>
            <person name="Kuo A."/>
            <person name="Thoen E."/>
            <person name="Andreopoulos B."/>
            <person name="Lu D."/>
            <person name="Skrede I."/>
            <person name="Drula E."/>
            <person name="Henrissat B."/>
            <person name="Morin E."/>
            <person name="Kohler A."/>
            <person name="Barry K."/>
            <person name="LaButti K."/>
            <person name="Morin E."/>
            <person name="Salamov A."/>
            <person name="Lipzen A."/>
            <person name="Mereny Z."/>
            <person name="Hegedus B."/>
            <person name="Baldrian P."/>
            <person name="Stursova M."/>
            <person name="Weitz H."/>
            <person name="Taylor A."/>
            <person name="Grigoriev I.V."/>
            <person name="Nagy L.G."/>
            <person name="Martin F."/>
            <person name="Kauserud H."/>
        </authorList>
    </citation>
    <scope>NUCLEOTIDE SEQUENCE</scope>
    <source>
        <strain evidence="1">CBHHK182m</strain>
    </source>
</reference>
<dbReference type="Gene3D" id="3.80.10.10">
    <property type="entry name" value="Ribonuclease Inhibitor"/>
    <property type="match status" value="1"/>
</dbReference>
<name>A0AAD7J7C3_9AGAR</name>
<dbReference type="Proteomes" id="UP001215598">
    <property type="component" value="Unassembled WGS sequence"/>
</dbReference>
<sequence length="476" mass="53791">MTWGRVPNELWLEVFKTLPRENLKDVSLTFRLFGRITRPLLFTHFDFHPYCIGANGALLLPQKEHVDMALERLNFWFSDEIAPSVRSCTVVPWRPVARRSTWRFSSSETPHVLLDVFFDRLASFTGLQRMDTVSVYFTQTAITNLCLLSALATLRIQRFMAPDDDAIDVTSTVLAVSSFTIQNNITAEDGLAHWIALLRPDSLRELSVHCDLRFFGDHIDNVPCFSQVQMLSITLNFAIMSHNLNVLRKFPNVETLSISGWGELGECSRNPGVLWPVLTEYIGSQEPLALILPCPHLKRLTIHYCSPDDLLLRLHSVSGPLNITSLVLDFDSFDNEKFASLCSVVGAHLHELKLAVTVQVDDSELDEDEIQLLARTFFEALASTPSLPSVLEHLAISWLFKSGEEFEPGDEAPDNFSELDDTLVARCPKLKSLWLDGHGFLFHWRQTADGTAEHFADNLDEAEDTRKGFAAFWAAR</sequence>
<evidence type="ECO:0008006" key="3">
    <source>
        <dbReference type="Google" id="ProtNLM"/>
    </source>
</evidence>
<dbReference type="InterPro" id="IPR032675">
    <property type="entry name" value="LRR_dom_sf"/>
</dbReference>
<gene>
    <name evidence="1" type="ORF">B0H16DRAFT_1885243</name>
</gene>
<evidence type="ECO:0000313" key="1">
    <source>
        <dbReference type="EMBL" id="KAJ7758713.1"/>
    </source>
</evidence>
<dbReference type="SUPFAM" id="SSF52047">
    <property type="entry name" value="RNI-like"/>
    <property type="match status" value="1"/>
</dbReference>
<dbReference type="AlphaFoldDB" id="A0AAD7J7C3"/>
<proteinExistence type="predicted"/>
<keyword evidence="2" id="KW-1185">Reference proteome</keyword>
<dbReference type="EMBL" id="JARKIB010000041">
    <property type="protein sequence ID" value="KAJ7758713.1"/>
    <property type="molecule type" value="Genomic_DNA"/>
</dbReference>
<comment type="caution">
    <text evidence="1">The sequence shown here is derived from an EMBL/GenBank/DDBJ whole genome shotgun (WGS) entry which is preliminary data.</text>
</comment>
<protein>
    <recommendedName>
        <fullName evidence="3">F-box domain-containing protein</fullName>
    </recommendedName>
</protein>
<organism evidence="1 2">
    <name type="scientific">Mycena metata</name>
    <dbReference type="NCBI Taxonomy" id="1033252"/>
    <lineage>
        <taxon>Eukaryota</taxon>
        <taxon>Fungi</taxon>
        <taxon>Dikarya</taxon>
        <taxon>Basidiomycota</taxon>
        <taxon>Agaricomycotina</taxon>
        <taxon>Agaricomycetes</taxon>
        <taxon>Agaricomycetidae</taxon>
        <taxon>Agaricales</taxon>
        <taxon>Marasmiineae</taxon>
        <taxon>Mycenaceae</taxon>
        <taxon>Mycena</taxon>
    </lineage>
</organism>